<dbReference type="NCBIfam" id="TIGR00553">
    <property type="entry name" value="pabB"/>
    <property type="match status" value="1"/>
</dbReference>
<evidence type="ECO:0000256" key="1">
    <source>
        <dbReference type="ARBA" id="ARBA00013139"/>
    </source>
</evidence>
<evidence type="ECO:0000256" key="2">
    <source>
        <dbReference type="ARBA" id="ARBA00022679"/>
    </source>
</evidence>
<dbReference type="AlphaFoldDB" id="A0AA38FX65"/>
<dbReference type="Proteomes" id="UP000824469">
    <property type="component" value="Unassembled WGS sequence"/>
</dbReference>
<feature type="non-terminal residue" evidence="6">
    <location>
        <position position="988"/>
    </location>
</feature>
<keyword evidence="2" id="KW-0808">Transferase</keyword>
<dbReference type="PANTHER" id="PTHR11236:SF18">
    <property type="entry name" value="AMINODEOXYCHORISMATE SYNTHASE"/>
    <property type="match status" value="1"/>
</dbReference>
<dbReference type="SUPFAM" id="SSF52317">
    <property type="entry name" value="Class I glutamine amidotransferase-like"/>
    <property type="match status" value="1"/>
</dbReference>
<evidence type="ECO:0000259" key="4">
    <source>
        <dbReference type="Pfam" id="PF00425"/>
    </source>
</evidence>
<dbReference type="EC" id="2.6.1.85" evidence="1"/>
<dbReference type="InterPro" id="IPR015890">
    <property type="entry name" value="Chorismate_C"/>
</dbReference>
<dbReference type="Gene3D" id="3.40.50.880">
    <property type="match status" value="1"/>
</dbReference>
<dbReference type="OMA" id="TQWHPES"/>
<dbReference type="Pfam" id="PF04715">
    <property type="entry name" value="Anth_synt_I_N"/>
    <property type="match status" value="1"/>
</dbReference>
<sequence length="988" mass="111268">MPWEDGFPHSEEQFVVDGDSTIPNALMVHGEMACQATHSEVLARRTVEHEQFAHCVVKDLSQQRGINEQIDEELVLTPTTVETWKLDEHYMVLQGCDRGYFDCRIIESLYKLQQATQAWNRFFNPPLRVSDFSTLEMGLTLSAIDDSSLVNESRNKEPVNHLPYLLFMGPDFCFAVLLHSTTATQSWTADFKVQLMAHEIVSSLLAVRIEHTGCQLFHGIPSGAGSGFRVVRYHSLVLDMSSLPRDLIPIAWTSRSDALNPVPDVHGSKVLKNANTSDLKVKQHKLVDEIAMSPIDSVSFGAFKNPDAVRDTKVLMGVMHHSYPHYGVQFHPESIATSYGRKIFKNFREITISYWHNLSTRPEKRVLIPFRLRRHFEKLEPEAFLDLTKRVGRGLDASDKPNQIADLSDRNEEVAGTALRLCWKKLKGIAAKVGGSENIFCSLFGNCLAEDTFWLDSSTKDHGRARFSFMGGKGGLLWRRIVFKLSDQSDEAGKGGGSLLVEDESGSVKQKFLKSGLFDFLSKELQSFTCRKEDYEGLPFDFCGGYVGYIGYELKTECGVKYNRHESQDPDACFFLADRLIAIDHWTDDVYILSVFPSAEPNDGLNEKNFQEDSGRTHINGSLDKFHEFKYDAVESVQKRGDISSRSYSESNDSAKSKVVDSLAWMETAETKLLQLMRTAAKEVVERRKLSSLSPIAKDVNDQEVFRLQKSKQEYMEDVNRCLQYIKDGESYELCLTTQIRKRVYVADALCLYLNLREKNPAPYAAWLHFGKEDLCICSSSPERFLRLDRNGILEAKPIKGTIPRGNSQIEDEKLRSQLQNSEKDQAENLMIVDLLRNDLGRVCEPGTVHVPSLMDLESYATVHTLVSTIRGKKRDEIGPIECVRAAFPGGSMTGAPKLRAMEILDSIENTSRGVYSGAIGFFSFNQTFDLNIVIRTVVLNRKEASIGAGGAIVALSDPEDEYDEMLLKARAPMNAVTEVKNQLKIYS</sequence>
<evidence type="ECO:0000259" key="5">
    <source>
        <dbReference type="Pfam" id="PF04715"/>
    </source>
</evidence>
<name>A0AA38FX65_TAXCH</name>
<dbReference type="PRINTS" id="PR00095">
    <property type="entry name" value="ANTSNTHASEI"/>
</dbReference>
<dbReference type="Pfam" id="PF00117">
    <property type="entry name" value="GATase"/>
    <property type="match status" value="1"/>
</dbReference>
<evidence type="ECO:0000313" key="7">
    <source>
        <dbReference type="Proteomes" id="UP000824469"/>
    </source>
</evidence>
<proteinExistence type="predicted"/>
<dbReference type="GO" id="GO:0005737">
    <property type="term" value="C:cytoplasm"/>
    <property type="evidence" value="ECO:0007669"/>
    <property type="project" value="TreeGrafter"/>
</dbReference>
<evidence type="ECO:0000313" key="6">
    <source>
        <dbReference type="EMBL" id="KAH9312317.1"/>
    </source>
</evidence>
<dbReference type="SUPFAM" id="SSF56322">
    <property type="entry name" value="ADC synthase"/>
    <property type="match status" value="1"/>
</dbReference>
<accession>A0AA38FX65</accession>
<dbReference type="InterPro" id="IPR006805">
    <property type="entry name" value="Anth_synth_I_N"/>
</dbReference>
<dbReference type="GO" id="GO:0009396">
    <property type="term" value="P:folic acid-containing compound biosynthetic process"/>
    <property type="evidence" value="ECO:0007669"/>
    <property type="project" value="InterPro"/>
</dbReference>
<dbReference type="InterPro" id="IPR017926">
    <property type="entry name" value="GATASE"/>
</dbReference>
<dbReference type="GO" id="GO:0008153">
    <property type="term" value="P:4-aminobenzoate biosynthetic process"/>
    <property type="evidence" value="ECO:0007669"/>
    <property type="project" value="TreeGrafter"/>
</dbReference>
<feature type="domain" description="Chorismate-utilising enzyme C-terminal" evidence="4">
    <location>
        <begin position="712"/>
        <end position="969"/>
    </location>
</feature>
<dbReference type="Pfam" id="PF00425">
    <property type="entry name" value="Chorismate_bind"/>
    <property type="match status" value="1"/>
</dbReference>
<dbReference type="GO" id="GO:0046820">
    <property type="term" value="F:4-amino-4-deoxychorismate synthase activity"/>
    <property type="evidence" value="ECO:0007669"/>
    <property type="project" value="UniProtKB-EC"/>
</dbReference>
<protein>
    <recommendedName>
        <fullName evidence="1">aminodeoxychorismate synthase</fullName>
        <ecNumber evidence="1">2.6.1.85</ecNumber>
    </recommendedName>
</protein>
<organism evidence="6 7">
    <name type="scientific">Taxus chinensis</name>
    <name type="common">Chinese yew</name>
    <name type="synonym">Taxus wallichiana var. chinensis</name>
    <dbReference type="NCBI Taxonomy" id="29808"/>
    <lineage>
        <taxon>Eukaryota</taxon>
        <taxon>Viridiplantae</taxon>
        <taxon>Streptophyta</taxon>
        <taxon>Embryophyta</taxon>
        <taxon>Tracheophyta</taxon>
        <taxon>Spermatophyta</taxon>
        <taxon>Pinopsida</taxon>
        <taxon>Pinidae</taxon>
        <taxon>Conifers II</taxon>
        <taxon>Cupressales</taxon>
        <taxon>Taxaceae</taxon>
        <taxon>Taxus</taxon>
    </lineage>
</organism>
<dbReference type="GO" id="GO:0000162">
    <property type="term" value="P:L-tryptophan biosynthetic process"/>
    <property type="evidence" value="ECO:0007669"/>
    <property type="project" value="TreeGrafter"/>
</dbReference>
<dbReference type="Gene3D" id="3.60.120.10">
    <property type="entry name" value="Anthranilate synthase"/>
    <property type="match status" value="1"/>
</dbReference>
<feature type="domain" description="Glutamine amidotransferase" evidence="3">
    <location>
        <begin position="311"/>
        <end position="347"/>
    </location>
</feature>
<reference evidence="6 7" key="1">
    <citation type="journal article" date="2021" name="Nat. Plants">
        <title>The Taxus genome provides insights into paclitaxel biosynthesis.</title>
        <authorList>
            <person name="Xiong X."/>
            <person name="Gou J."/>
            <person name="Liao Q."/>
            <person name="Li Y."/>
            <person name="Zhou Q."/>
            <person name="Bi G."/>
            <person name="Li C."/>
            <person name="Du R."/>
            <person name="Wang X."/>
            <person name="Sun T."/>
            <person name="Guo L."/>
            <person name="Liang H."/>
            <person name="Lu P."/>
            <person name="Wu Y."/>
            <person name="Zhang Z."/>
            <person name="Ro D.K."/>
            <person name="Shang Y."/>
            <person name="Huang S."/>
            <person name="Yan J."/>
        </authorList>
    </citation>
    <scope>NUCLEOTIDE SEQUENCE [LARGE SCALE GENOMIC DNA]</scope>
    <source>
        <strain evidence="6">Ta-2019</strain>
    </source>
</reference>
<dbReference type="InterPro" id="IPR019999">
    <property type="entry name" value="Anth_synth_I-like"/>
</dbReference>
<dbReference type="PANTHER" id="PTHR11236">
    <property type="entry name" value="AMINOBENZOATE/ANTHRANILATE SYNTHASE"/>
    <property type="match status" value="1"/>
</dbReference>
<comment type="caution">
    <text evidence="6">The sequence shown here is derived from an EMBL/GenBank/DDBJ whole genome shotgun (WGS) entry which is preliminary data.</text>
</comment>
<dbReference type="InterPro" id="IPR005802">
    <property type="entry name" value="ADC_synth_comp_1"/>
</dbReference>
<evidence type="ECO:0000259" key="3">
    <source>
        <dbReference type="Pfam" id="PF00117"/>
    </source>
</evidence>
<gene>
    <name evidence="6" type="ORF">KI387_027352</name>
</gene>
<dbReference type="InterPro" id="IPR005801">
    <property type="entry name" value="ADC_synthase"/>
</dbReference>
<dbReference type="EMBL" id="JAHRHJ020000006">
    <property type="protein sequence ID" value="KAH9312317.1"/>
    <property type="molecule type" value="Genomic_DNA"/>
</dbReference>
<keyword evidence="7" id="KW-1185">Reference proteome</keyword>
<dbReference type="InterPro" id="IPR029062">
    <property type="entry name" value="Class_I_gatase-like"/>
</dbReference>
<feature type="domain" description="Anthranilate synthase component I N-terminal" evidence="5">
    <location>
        <begin position="449"/>
        <end position="592"/>
    </location>
</feature>